<organism evidence="1">
    <name type="scientific">Anguilla anguilla</name>
    <name type="common">European freshwater eel</name>
    <name type="synonym">Muraena anguilla</name>
    <dbReference type="NCBI Taxonomy" id="7936"/>
    <lineage>
        <taxon>Eukaryota</taxon>
        <taxon>Metazoa</taxon>
        <taxon>Chordata</taxon>
        <taxon>Craniata</taxon>
        <taxon>Vertebrata</taxon>
        <taxon>Euteleostomi</taxon>
        <taxon>Actinopterygii</taxon>
        <taxon>Neopterygii</taxon>
        <taxon>Teleostei</taxon>
        <taxon>Anguilliformes</taxon>
        <taxon>Anguillidae</taxon>
        <taxon>Anguilla</taxon>
    </lineage>
</organism>
<sequence length="46" mass="5567">MYRNHMCTHTQPWVKIRCKELESKIYFSKKKKVNVNCPHNFIKGPC</sequence>
<protein>
    <submittedName>
        <fullName evidence="1">Uncharacterized protein</fullName>
    </submittedName>
</protein>
<evidence type="ECO:0000313" key="1">
    <source>
        <dbReference type="EMBL" id="JAH26719.1"/>
    </source>
</evidence>
<accession>A0A0E9RC82</accession>
<reference evidence="1" key="1">
    <citation type="submission" date="2014-11" db="EMBL/GenBank/DDBJ databases">
        <authorList>
            <person name="Amaro Gonzalez C."/>
        </authorList>
    </citation>
    <scope>NUCLEOTIDE SEQUENCE</scope>
</reference>
<dbReference type="EMBL" id="GBXM01081858">
    <property type="protein sequence ID" value="JAH26719.1"/>
    <property type="molecule type" value="Transcribed_RNA"/>
</dbReference>
<reference evidence="1" key="2">
    <citation type="journal article" date="2015" name="Fish Shellfish Immunol.">
        <title>Early steps in the European eel (Anguilla anguilla)-Vibrio vulnificus interaction in the gills: Role of the RtxA13 toxin.</title>
        <authorList>
            <person name="Callol A."/>
            <person name="Pajuelo D."/>
            <person name="Ebbesson L."/>
            <person name="Teles M."/>
            <person name="MacKenzie S."/>
            <person name="Amaro C."/>
        </authorList>
    </citation>
    <scope>NUCLEOTIDE SEQUENCE</scope>
</reference>
<name>A0A0E9RC82_ANGAN</name>
<dbReference type="AlphaFoldDB" id="A0A0E9RC82"/>
<proteinExistence type="predicted"/>